<dbReference type="Gene3D" id="1.10.10.60">
    <property type="entry name" value="Homeodomain-like"/>
    <property type="match status" value="2"/>
</dbReference>
<keyword evidence="6" id="KW-1185">Reference proteome</keyword>
<evidence type="ECO:0000313" key="6">
    <source>
        <dbReference type="Proteomes" id="UP000001401"/>
    </source>
</evidence>
<dbReference type="InterPro" id="IPR009057">
    <property type="entry name" value="Homeodomain-like_sf"/>
</dbReference>
<dbReference type="Pfam" id="PF12833">
    <property type="entry name" value="HTH_18"/>
    <property type="match status" value="1"/>
</dbReference>
<dbReference type="SUPFAM" id="SSF51215">
    <property type="entry name" value="Regulatory protein AraC"/>
    <property type="match status" value="1"/>
</dbReference>
<dbReference type="PROSITE" id="PS00041">
    <property type="entry name" value="HTH_ARAC_FAMILY_1"/>
    <property type="match status" value="1"/>
</dbReference>
<name>E6TUF9_EVAC2</name>
<organism evidence="5 6">
    <name type="scientific">Evansella cellulosilytica (strain ATCC 21833 / DSM 2522 / FERM P-1141 / JCM 9156 / N-4)</name>
    <name type="common">Bacillus cellulosilyticus</name>
    <dbReference type="NCBI Taxonomy" id="649639"/>
    <lineage>
        <taxon>Bacteria</taxon>
        <taxon>Bacillati</taxon>
        <taxon>Bacillota</taxon>
        <taxon>Bacilli</taxon>
        <taxon>Bacillales</taxon>
        <taxon>Bacillaceae</taxon>
        <taxon>Evansella</taxon>
    </lineage>
</organism>
<dbReference type="PANTHER" id="PTHR43280:SF28">
    <property type="entry name" value="HTH-TYPE TRANSCRIPTIONAL ACTIVATOR RHAS"/>
    <property type="match status" value="1"/>
</dbReference>
<keyword evidence="1" id="KW-0805">Transcription regulation</keyword>
<dbReference type="InterPro" id="IPR037923">
    <property type="entry name" value="HTH-like"/>
</dbReference>
<dbReference type="PRINTS" id="PR00032">
    <property type="entry name" value="HTHARAC"/>
</dbReference>
<dbReference type="Pfam" id="PF02311">
    <property type="entry name" value="AraC_binding"/>
    <property type="match status" value="1"/>
</dbReference>
<dbReference type="PROSITE" id="PS01124">
    <property type="entry name" value="HTH_ARAC_FAMILY_2"/>
    <property type="match status" value="1"/>
</dbReference>
<dbReference type="Gene3D" id="2.60.120.280">
    <property type="entry name" value="Regulatory protein AraC"/>
    <property type="match status" value="1"/>
</dbReference>
<evidence type="ECO:0000259" key="4">
    <source>
        <dbReference type="PROSITE" id="PS01124"/>
    </source>
</evidence>
<dbReference type="eggNOG" id="COG2207">
    <property type="taxonomic scope" value="Bacteria"/>
</dbReference>
<dbReference type="Proteomes" id="UP000001401">
    <property type="component" value="Chromosome"/>
</dbReference>
<dbReference type="OrthoDB" id="2237754at2"/>
<keyword evidence="3" id="KW-0804">Transcription</keyword>
<dbReference type="InterPro" id="IPR003313">
    <property type="entry name" value="AraC-bd"/>
</dbReference>
<reference evidence="5" key="1">
    <citation type="submission" date="2010-12" db="EMBL/GenBank/DDBJ databases">
        <title>Complete sequence of Bacillus cellulosilyticus DSM 2522.</title>
        <authorList>
            <consortium name="US DOE Joint Genome Institute"/>
            <person name="Lucas S."/>
            <person name="Copeland A."/>
            <person name="Lapidus A."/>
            <person name="Cheng J.-F."/>
            <person name="Bruce D."/>
            <person name="Goodwin L."/>
            <person name="Pitluck S."/>
            <person name="Chertkov O."/>
            <person name="Detter J.C."/>
            <person name="Han C."/>
            <person name="Tapia R."/>
            <person name="Land M."/>
            <person name="Hauser L."/>
            <person name="Jeffries C."/>
            <person name="Kyrpides N."/>
            <person name="Ivanova N."/>
            <person name="Mikhailova N."/>
            <person name="Brumm P."/>
            <person name="Mead D."/>
            <person name="Woyke T."/>
        </authorList>
    </citation>
    <scope>NUCLEOTIDE SEQUENCE [LARGE SCALE GENOMIC DNA]</scope>
    <source>
        <strain evidence="5">DSM 2522</strain>
    </source>
</reference>
<dbReference type="EMBL" id="CP002394">
    <property type="protein sequence ID" value="ADU29715.1"/>
    <property type="molecule type" value="Genomic_DNA"/>
</dbReference>
<dbReference type="GO" id="GO:0003700">
    <property type="term" value="F:DNA-binding transcription factor activity"/>
    <property type="evidence" value="ECO:0007669"/>
    <property type="project" value="InterPro"/>
</dbReference>
<protein>
    <submittedName>
        <fullName evidence="5">Transcriptional regulator, AraC family</fullName>
    </submittedName>
</protein>
<dbReference type="SUPFAM" id="SSF46689">
    <property type="entry name" value="Homeodomain-like"/>
    <property type="match status" value="2"/>
</dbReference>
<evidence type="ECO:0000313" key="5">
    <source>
        <dbReference type="EMBL" id="ADU29715.1"/>
    </source>
</evidence>
<dbReference type="InterPro" id="IPR020449">
    <property type="entry name" value="Tscrpt_reg_AraC-type_HTH"/>
</dbReference>
<proteinExistence type="predicted"/>
<accession>E6TUF9</accession>
<dbReference type="RefSeq" id="WP_013488052.1">
    <property type="nucleotide sequence ID" value="NC_014829.1"/>
</dbReference>
<dbReference type="AlphaFoldDB" id="E6TUF9"/>
<dbReference type="GO" id="GO:0043565">
    <property type="term" value="F:sequence-specific DNA binding"/>
    <property type="evidence" value="ECO:0007669"/>
    <property type="project" value="InterPro"/>
</dbReference>
<evidence type="ECO:0000256" key="1">
    <source>
        <dbReference type="ARBA" id="ARBA00023015"/>
    </source>
</evidence>
<dbReference type="InterPro" id="IPR018060">
    <property type="entry name" value="HTH_AraC"/>
</dbReference>
<dbReference type="STRING" id="649639.Bcell_1452"/>
<dbReference type="KEGG" id="bco:Bcell_1452"/>
<evidence type="ECO:0000256" key="2">
    <source>
        <dbReference type="ARBA" id="ARBA00023125"/>
    </source>
</evidence>
<feature type="domain" description="HTH araC/xylS-type" evidence="4">
    <location>
        <begin position="185"/>
        <end position="283"/>
    </location>
</feature>
<dbReference type="HOGENOM" id="CLU_000445_88_6_9"/>
<evidence type="ECO:0000256" key="3">
    <source>
        <dbReference type="ARBA" id="ARBA00023163"/>
    </source>
</evidence>
<dbReference type="SMART" id="SM00342">
    <property type="entry name" value="HTH_ARAC"/>
    <property type="match status" value="1"/>
</dbReference>
<sequence>MYHSLNLPNETIGFRTHEKVIGTLVDIHVVGKQYVHSHDYYWDGMKRNDKNTFIFQYTLSGEGAVFIEGKTHKVQQGQGFMLEVPGEHIYYLPSHSHHWEFIFLTLRGQAAADCWRYVNRKVGPIINIPIESALIEQVVNVYELAFKKNLIDHYFASSKAYQFVMECYRYFKSFKAKEQMPDTITQAINFINKNYKASFSVQDVATNINLSKYYFIKLFKESMNMTPGQYITKVRLEQAINLLSHTELTVKEIAMQVGYGDDNYFNKAFRKVVGTSPGEFRRSKHLPFDRLIIQ</sequence>
<gene>
    <name evidence="5" type="ordered locus">Bcell_1452</name>
</gene>
<keyword evidence="2" id="KW-0238">DNA-binding</keyword>
<dbReference type="PANTHER" id="PTHR43280">
    <property type="entry name" value="ARAC-FAMILY TRANSCRIPTIONAL REGULATOR"/>
    <property type="match status" value="1"/>
</dbReference>
<dbReference type="InterPro" id="IPR018062">
    <property type="entry name" value="HTH_AraC-typ_CS"/>
</dbReference>